<accession>A0A6C0KK13</accession>
<name>A0A6C0KK13_9ZZZZ</name>
<sequence length="82" mass="9607">MGKPQKKLSPWIKFVMDVKKKNPTLKFKDVLKKASTLKKKGLNAVDYVKNKTEKATKKVNKTFSMNKKLKKGKKKRRKTSRR</sequence>
<dbReference type="InterPro" id="IPR036910">
    <property type="entry name" value="HMG_box_dom_sf"/>
</dbReference>
<proteinExistence type="predicted"/>
<dbReference type="EMBL" id="MN740916">
    <property type="protein sequence ID" value="QHU17623.1"/>
    <property type="molecule type" value="Genomic_DNA"/>
</dbReference>
<organism evidence="1">
    <name type="scientific">viral metagenome</name>
    <dbReference type="NCBI Taxonomy" id="1070528"/>
    <lineage>
        <taxon>unclassified sequences</taxon>
        <taxon>metagenomes</taxon>
        <taxon>organismal metagenomes</taxon>
    </lineage>
</organism>
<reference evidence="1" key="1">
    <citation type="journal article" date="2020" name="Nature">
        <title>Giant virus diversity and host interactions through global metagenomics.</title>
        <authorList>
            <person name="Schulz F."/>
            <person name="Roux S."/>
            <person name="Paez-Espino D."/>
            <person name="Jungbluth S."/>
            <person name="Walsh D.A."/>
            <person name="Denef V.J."/>
            <person name="McMahon K.D."/>
            <person name="Konstantinidis K.T."/>
            <person name="Eloe-Fadrosh E.A."/>
            <person name="Kyrpides N.C."/>
            <person name="Woyke T."/>
        </authorList>
    </citation>
    <scope>NUCLEOTIDE SEQUENCE</scope>
    <source>
        <strain evidence="1">GVMAG-S-3300012919-55</strain>
    </source>
</reference>
<dbReference type="SUPFAM" id="SSF47095">
    <property type="entry name" value="HMG-box"/>
    <property type="match status" value="1"/>
</dbReference>
<protein>
    <submittedName>
        <fullName evidence="1">Uncharacterized protein</fullName>
    </submittedName>
</protein>
<dbReference type="AlphaFoldDB" id="A0A6C0KK13"/>
<evidence type="ECO:0000313" key="1">
    <source>
        <dbReference type="EMBL" id="QHU17623.1"/>
    </source>
</evidence>